<evidence type="ECO:0000313" key="4">
    <source>
        <dbReference type="Proteomes" id="UP000253940"/>
    </source>
</evidence>
<evidence type="ECO:0000259" key="2">
    <source>
        <dbReference type="Pfam" id="PF08241"/>
    </source>
</evidence>
<dbReference type="InterPro" id="IPR050834">
    <property type="entry name" value="Glycosyltransf_2"/>
</dbReference>
<accession>A0A345P7Y8</accession>
<dbReference type="SUPFAM" id="SSF53448">
    <property type="entry name" value="Nucleotide-diphospho-sugar transferases"/>
    <property type="match status" value="1"/>
</dbReference>
<dbReference type="OrthoDB" id="8742915at2"/>
<sequence length="534" mass="60994">MRRFKIGKTKIQMDDISMKLHLACGANILSGWTNVDLEPQEASVIQHDLTEPLPFPDETFDFIYSEHFIECIAKDAAYAFIAQCFLKLKAGGTIRISTPSLERLVRQFEYERMDSWRSVSWIPSNRADLINQGMTAWGHKYLYNWQALETLFRHLGFISITRKSWGSSDLGVFNGIESRPNNGEIILEATKPTSAQLTTKRPKVSVVIPSYNHCDYVAAAINSVLNQTFQDFEIVVTDDGSSDGTPDIVATFTDPRIKLKRFEKNKGACWATNDAIRRAQGDYIAVLNSDDEFLPEKLQKQVALLDSHPEFGAVFAYPEIMDEEGNVLSVEGQQKHAGIFNESNKPQAQWLSRLLQTNCLCHPTVLIRRTCYDAVGLYSPNLRSLPDYEMWVRVLLHTNIYIIQEPLIRMRIFAAGGNESGQRPDQFRRMYWEHIPIIKRLLAAPHDLWREMLSQFMDVSELPQIENYQREFEFAALCTKINGLSHLMAAMQVISAINDDSEEAVIPICRIYNELAAHLEFSITPHKALWPLRV</sequence>
<dbReference type="AlphaFoldDB" id="A0A345P7Y8"/>
<reference evidence="3 4" key="1">
    <citation type="submission" date="2018-07" db="EMBL/GenBank/DDBJ databases">
        <title>Genome sequencing of Moraxellaceae gen. HYN0046.</title>
        <authorList>
            <person name="Kim M."/>
            <person name="Yi H."/>
        </authorList>
    </citation>
    <scope>NUCLEOTIDE SEQUENCE [LARGE SCALE GENOMIC DNA]</scope>
    <source>
        <strain evidence="3 4">HYN0046</strain>
    </source>
</reference>
<dbReference type="PANTHER" id="PTHR43685:SF11">
    <property type="entry name" value="GLYCOSYLTRANSFERASE TAGX-RELATED"/>
    <property type="match status" value="1"/>
</dbReference>
<dbReference type="EMBL" id="CP031222">
    <property type="protein sequence ID" value="AXI03397.1"/>
    <property type="molecule type" value="Genomic_DNA"/>
</dbReference>
<feature type="domain" description="Methyltransferase type 11" evidence="2">
    <location>
        <begin position="42"/>
        <end position="94"/>
    </location>
</feature>
<name>A0A345P7Y8_9GAMM</name>
<dbReference type="GO" id="GO:0008757">
    <property type="term" value="F:S-adenosylmethionine-dependent methyltransferase activity"/>
    <property type="evidence" value="ECO:0007669"/>
    <property type="project" value="InterPro"/>
</dbReference>
<dbReference type="InterPro" id="IPR029044">
    <property type="entry name" value="Nucleotide-diphossugar_trans"/>
</dbReference>
<keyword evidence="4" id="KW-1185">Reference proteome</keyword>
<dbReference type="CDD" id="cd02440">
    <property type="entry name" value="AdoMet_MTases"/>
    <property type="match status" value="1"/>
</dbReference>
<feature type="domain" description="Glycosyltransferase 2-like" evidence="1">
    <location>
        <begin position="205"/>
        <end position="372"/>
    </location>
</feature>
<proteinExistence type="predicted"/>
<dbReference type="Gene3D" id="3.90.550.10">
    <property type="entry name" value="Spore Coat Polysaccharide Biosynthesis Protein SpsA, Chain A"/>
    <property type="match status" value="1"/>
</dbReference>
<dbReference type="Pfam" id="PF00535">
    <property type="entry name" value="Glycos_transf_2"/>
    <property type="match status" value="1"/>
</dbReference>
<evidence type="ECO:0000313" key="3">
    <source>
        <dbReference type="EMBL" id="AXI03397.1"/>
    </source>
</evidence>
<protein>
    <submittedName>
        <fullName evidence="3">Glycosyltransferase</fullName>
    </submittedName>
</protein>
<organism evidence="3 4">
    <name type="scientific">Aquirhabdus parva</name>
    <dbReference type="NCBI Taxonomy" id="2283318"/>
    <lineage>
        <taxon>Bacteria</taxon>
        <taxon>Pseudomonadati</taxon>
        <taxon>Pseudomonadota</taxon>
        <taxon>Gammaproteobacteria</taxon>
        <taxon>Moraxellales</taxon>
        <taxon>Moraxellaceae</taxon>
        <taxon>Aquirhabdus</taxon>
    </lineage>
</organism>
<dbReference type="PANTHER" id="PTHR43685">
    <property type="entry name" value="GLYCOSYLTRANSFERASE"/>
    <property type="match status" value="1"/>
</dbReference>
<dbReference type="InterPro" id="IPR001173">
    <property type="entry name" value="Glyco_trans_2-like"/>
</dbReference>
<dbReference type="InterPro" id="IPR029063">
    <property type="entry name" value="SAM-dependent_MTases_sf"/>
</dbReference>
<evidence type="ECO:0000259" key="1">
    <source>
        <dbReference type="Pfam" id="PF00535"/>
    </source>
</evidence>
<gene>
    <name evidence="3" type="ORF">HYN46_11420</name>
</gene>
<dbReference type="KEGG" id="mbah:HYN46_11420"/>
<keyword evidence="3" id="KW-0808">Transferase</keyword>
<dbReference type="Gene3D" id="3.40.50.150">
    <property type="entry name" value="Vaccinia Virus protein VP39"/>
    <property type="match status" value="1"/>
</dbReference>
<dbReference type="SUPFAM" id="SSF53335">
    <property type="entry name" value="S-adenosyl-L-methionine-dependent methyltransferases"/>
    <property type="match status" value="1"/>
</dbReference>
<dbReference type="Proteomes" id="UP000253940">
    <property type="component" value="Chromosome"/>
</dbReference>
<dbReference type="Pfam" id="PF08241">
    <property type="entry name" value="Methyltransf_11"/>
    <property type="match status" value="1"/>
</dbReference>
<dbReference type="InterPro" id="IPR013216">
    <property type="entry name" value="Methyltransf_11"/>
</dbReference>